<evidence type="ECO:0000256" key="6">
    <source>
        <dbReference type="ARBA" id="ARBA00022840"/>
    </source>
</evidence>
<sequence length="312" mass="34401">MKMPFAEVIMNPSAGNARWKKQLPELVAIIESHFAPLHISQTRKAGDARLVTERLIKAYQHKMDDLQLIVIGGDGTLHDVVNGLQRQGHPEVAIGYVPTGTGDDFARANHIPLDPKKAAAALTTAMPHALKIGVADSAKYGTQYFINNFGIGMDAQIVYQTNHSDHKAALNALKLGHFSYAASILKALRQQKKFRATWQVDGKTTAIDNAYLNVFTNHPFLGGGLRLFPDKADDRNTLSFVQVHREKLGILLQVLFAILSGRSVHRAMHHSQGQTFEFATSATVPIQIDGEEYSAPIQVTLHQTKQLFLLPT</sequence>
<dbReference type="PROSITE" id="PS50146">
    <property type="entry name" value="DAGK"/>
    <property type="match status" value="1"/>
</dbReference>
<keyword evidence="5 10" id="KW-0418">Kinase</keyword>
<comment type="similarity">
    <text evidence="2">Belongs to the diacylglycerol/lipid kinase family.</text>
</comment>
<dbReference type="Pfam" id="PF19279">
    <property type="entry name" value="YegS_C"/>
    <property type="match status" value="1"/>
</dbReference>
<proteinExistence type="inferred from homology"/>
<keyword evidence="7" id="KW-0444">Lipid biosynthesis</keyword>
<keyword evidence="7" id="KW-0594">Phospholipid biosynthesis</keyword>
<evidence type="ECO:0000256" key="1">
    <source>
        <dbReference type="ARBA" id="ARBA00001946"/>
    </source>
</evidence>
<dbReference type="EMBL" id="ANJZ01000155">
    <property type="protein sequence ID" value="EPC62934.1"/>
    <property type="molecule type" value="Genomic_DNA"/>
</dbReference>
<dbReference type="Gene3D" id="3.40.50.10330">
    <property type="entry name" value="Probable inorganic polyphosphate/atp-NAD kinase, domain 1"/>
    <property type="match status" value="1"/>
</dbReference>
<gene>
    <name evidence="10" type="ORF">Lpp14_06065</name>
</gene>
<evidence type="ECO:0000313" key="11">
    <source>
        <dbReference type="Proteomes" id="UP000014264"/>
    </source>
</evidence>
<organism evidence="10 11">
    <name type="scientific">Lacticaseibacillus paracasei subsp. paracasei Lpp14</name>
    <dbReference type="NCBI Taxonomy" id="1256204"/>
    <lineage>
        <taxon>Bacteria</taxon>
        <taxon>Bacillati</taxon>
        <taxon>Bacillota</taxon>
        <taxon>Bacilli</taxon>
        <taxon>Lactobacillales</taxon>
        <taxon>Lactobacillaceae</taxon>
        <taxon>Lacticaseibacillus</taxon>
    </lineage>
</organism>
<evidence type="ECO:0000256" key="8">
    <source>
        <dbReference type="ARBA" id="ARBA00023264"/>
    </source>
</evidence>
<evidence type="ECO:0000256" key="4">
    <source>
        <dbReference type="ARBA" id="ARBA00022741"/>
    </source>
</evidence>
<keyword evidence="3" id="KW-0808">Transferase</keyword>
<evidence type="ECO:0000259" key="9">
    <source>
        <dbReference type="PROSITE" id="PS50146"/>
    </source>
</evidence>
<dbReference type="NCBIfam" id="TIGR00147">
    <property type="entry name" value="YegS/Rv2252/BmrU family lipid kinase"/>
    <property type="match status" value="1"/>
</dbReference>
<keyword evidence="6" id="KW-0067">ATP-binding</keyword>
<keyword evidence="7" id="KW-0443">Lipid metabolism</keyword>
<dbReference type="Gene3D" id="2.60.200.40">
    <property type="match status" value="1"/>
</dbReference>
<comment type="caution">
    <text evidence="10">The sequence shown here is derived from an EMBL/GenBank/DDBJ whole genome shotgun (WGS) entry which is preliminary data.</text>
</comment>
<dbReference type="PANTHER" id="PTHR12358:SF54">
    <property type="entry name" value="SPHINGOSINE KINASE RELATED PROTEIN"/>
    <property type="match status" value="1"/>
</dbReference>
<dbReference type="GO" id="GO:0016301">
    <property type="term" value="F:kinase activity"/>
    <property type="evidence" value="ECO:0007669"/>
    <property type="project" value="UniProtKB-KW"/>
</dbReference>
<dbReference type="Proteomes" id="UP000014264">
    <property type="component" value="Unassembled WGS sequence"/>
</dbReference>
<dbReference type="InterPro" id="IPR045540">
    <property type="entry name" value="YegS/DAGK_C"/>
</dbReference>
<keyword evidence="4" id="KW-0547">Nucleotide-binding</keyword>
<dbReference type="SUPFAM" id="SSF111331">
    <property type="entry name" value="NAD kinase/diacylglycerol kinase-like"/>
    <property type="match status" value="1"/>
</dbReference>
<dbReference type="InterPro" id="IPR005218">
    <property type="entry name" value="Diacylglycerol/lipid_kinase"/>
</dbReference>
<evidence type="ECO:0000256" key="3">
    <source>
        <dbReference type="ARBA" id="ARBA00022679"/>
    </source>
</evidence>
<evidence type="ECO:0000256" key="7">
    <source>
        <dbReference type="ARBA" id="ARBA00023209"/>
    </source>
</evidence>
<dbReference type="Pfam" id="PF00781">
    <property type="entry name" value="DAGK_cat"/>
    <property type="match status" value="1"/>
</dbReference>
<evidence type="ECO:0000256" key="2">
    <source>
        <dbReference type="ARBA" id="ARBA00005983"/>
    </source>
</evidence>
<dbReference type="InterPro" id="IPR017438">
    <property type="entry name" value="ATP-NAD_kinase_N"/>
</dbReference>
<evidence type="ECO:0000313" key="10">
    <source>
        <dbReference type="EMBL" id="EPC62934.1"/>
    </source>
</evidence>
<protein>
    <submittedName>
        <fullName evidence="10">Lipid kinase, YegS/ /BmrU family protein</fullName>
    </submittedName>
</protein>
<dbReference type="InterPro" id="IPR016064">
    <property type="entry name" value="NAD/diacylglycerol_kinase_sf"/>
</dbReference>
<evidence type="ECO:0000256" key="5">
    <source>
        <dbReference type="ARBA" id="ARBA00022777"/>
    </source>
</evidence>
<dbReference type="GO" id="GO:0008654">
    <property type="term" value="P:phospholipid biosynthetic process"/>
    <property type="evidence" value="ECO:0007669"/>
    <property type="project" value="UniProtKB-KW"/>
</dbReference>
<accession>A0A829GS52</accession>
<keyword evidence="8" id="KW-1208">Phospholipid metabolism</keyword>
<dbReference type="PANTHER" id="PTHR12358">
    <property type="entry name" value="SPHINGOSINE KINASE"/>
    <property type="match status" value="1"/>
</dbReference>
<dbReference type="GO" id="GO:0005524">
    <property type="term" value="F:ATP binding"/>
    <property type="evidence" value="ECO:0007669"/>
    <property type="project" value="UniProtKB-KW"/>
</dbReference>
<dbReference type="InterPro" id="IPR001206">
    <property type="entry name" value="Diacylglycerol_kinase_cat_dom"/>
</dbReference>
<comment type="cofactor">
    <cofactor evidence="1">
        <name>Mg(2+)</name>
        <dbReference type="ChEBI" id="CHEBI:18420"/>
    </cofactor>
</comment>
<dbReference type="InterPro" id="IPR050187">
    <property type="entry name" value="Lipid_Phosphate_FormReg"/>
</dbReference>
<dbReference type="SMART" id="SM00046">
    <property type="entry name" value="DAGKc"/>
    <property type="match status" value="1"/>
</dbReference>
<feature type="domain" description="DAGKc" evidence="9">
    <location>
        <begin position="1"/>
        <end position="139"/>
    </location>
</feature>
<dbReference type="AlphaFoldDB" id="A0A829GS52"/>
<reference evidence="10 11" key="1">
    <citation type="journal article" date="2013" name="PLoS ONE">
        <title>Lactobacillus paracasei comparative genomics: towards species pan-genome definition and exploitation of diversity.</title>
        <authorList>
            <person name="Smokvina T."/>
            <person name="Wels M."/>
            <person name="Polka J."/>
            <person name="Chervaux C."/>
            <person name="Brisse S."/>
            <person name="Boekhorst J."/>
            <person name="van Hylckama Vlieg J.E."/>
            <person name="Siezen R.J."/>
        </authorList>
    </citation>
    <scope>NUCLEOTIDE SEQUENCE [LARGE SCALE GENOMIC DNA]</scope>
    <source>
        <strain evidence="10 11">Lpp14</strain>
    </source>
</reference>
<name>A0A829GS52_LACPA</name>